<dbReference type="GO" id="GO:0003677">
    <property type="term" value="F:DNA binding"/>
    <property type="evidence" value="ECO:0007669"/>
    <property type="project" value="UniProtKB-KW"/>
</dbReference>
<evidence type="ECO:0000259" key="1">
    <source>
        <dbReference type="Pfam" id="PF12728"/>
    </source>
</evidence>
<organism evidence="2 3">
    <name type="scientific">Candidatus Gottesmanbacteria bacterium GW2011_GWA2_47_9</name>
    <dbReference type="NCBI Taxonomy" id="1618445"/>
    <lineage>
        <taxon>Bacteria</taxon>
        <taxon>Candidatus Gottesmaniibacteriota</taxon>
    </lineage>
</organism>
<evidence type="ECO:0000313" key="2">
    <source>
        <dbReference type="EMBL" id="KKU87372.1"/>
    </source>
</evidence>
<dbReference type="AlphaFoldDB" id="A0A0G1TZW3"/>
<keyword evidence="2" id="KW-0238">DNA-binding</keyword>
<evidence type="ECO:0000313" key="3">
    <source>
        <dbReference type="Proteomes" id="UP000034739"/>
    </source>
</evidence>
<dbReference type="Pfam" id="PF12728">
    <property type="entry name" value="HTH_17"/>
    <property type="match status" value="1"/>
</dbReference>
<dbReference type="InterPro" id="IPR010093">
    <property type="entry name" value="SinI_DNA-bd"/>
</dbReference>
<dbReference type="NCBIfam" id="TIGR01764">
    <property type="entry name" value="excise"/>
    <property type="match status" value="1"/>
</dbReference>
<protein>
    <submittedName>
        <fullName evidence="2">DNA-binding protein, excisionase family</fullName>
    </submittedName>
</protein>
<dbReference type="EMBL" id="LCOY01000029">
    <property type="protein sequence ID" value="KKU87372.1"/>
    <property type="molecule type" value="Genomic_DNA"/>
</dbReference>
<gene>
    <name evidence="2" type="ORF">UY16_C0029G0011</name>
</gene>
<reference evidence="2 3" key="1">
    <citation type="journal article" date="2015" name="Nature">
        <title>rRNA introns, odd ribosomes, and small enigmatic genomes across a large radiation of phyla.</title>
        <authorList>
            <person name="Brown C.T."/>
            <person name="Hug L.A."/>
            <person name="Thomas B.C."/>
            <person name="Sharon I."/>
            <person name="Castelle C.J."/>
            <person name="Singh A."/>
            <person name="Wilkins M.J."/>
            <person name="Williams K.H."/>
            <person name="Banfield J.F."/>
        </authorList>
    </citation>
    <scope>NUCLEOTIDE SEQUENCE [LARGE SCALE GENOMIC DNA]</scope>
</reference>
<sequence length="88" mass="10113">MNSTLSQFRVYTPEQVAQILQLSKNTVYDLINRGEIVAKRIGKVYRIPASSIAFAFTGLDQDFYRAEQEDFKGIEKVQEALRIVRKSL</sequence>
<feature type="domain" description="Helix-turn-helix" evidence="1">
    <location>
        <begin position="10"/>
        <end position="52"/>
    </location>
</feature>
<dbReference type="Proteomes" id="UP000034739">
    <property type="component" value="Unassembled WGS sequence"/>
</dbReference>
<proteinExistence type="predicted"/>
<accession>A0A0G1TZW3</accession>
<dbReference type="InterPro" id="IPR041657">
    <property type="entry name" value="HTH_17"/>
</dbReference>
<name>A0A0G1TZW3_9BACT</name>
<comment type="caution">
    <text evidence="2">The sequence shown here is derived from an EMBL/GenBank/DDBJ whole genome shotgun (WGS) entry which is preliminary data.</text>
</comment>